<proteinExistence type="predicted"/>
<feature type="region of interest" description="Disordered" evidence="1">
    <location>
        <begin position="587"/>
        <end position="654"/>
    </location>
</feature>
<feature type="region of interest" description="Disordered" evidence="1">
    <location>
        <begin position="1"/>
        <end position="36"/>
    </location>
</feature>
<evidence type="ECO:0000313" key="2">
    <source>
        <dbReference type="EMBL" id="EOO02079.1"/>
    </source>
</evidence>
<keyword evidence="3" id="KW-1185">Reference proteome</keyword>
<dbReference type="GeneID" id="19322619"/>
<evidence type="ECO:0000256" key="1">
    <source>
        <dbReference type="SAM" id="MobiDB-lite"/>
    </source>
</evidence>
<dbReference type="HOGENOM" id="CLU_404997_0_0_1"/>
<accession>R8BRY0</accession>
<dbReference type="eggNOG" id="KOG3630">
    <property type="taxonomic scope" value="Eukaryota"/>
</dbReference>
<feature type="region of interest" description="Disordered" evidence="1">
    <location>
        <begin position="58"/>
        <end position="289"/>
    </location>
</feature>
<dbReference type="KEGG" id="tmn:UCRPA7_2377"/>
<dbReference type="OrthoDB" id="248320at2759"/>
<feature type="compositionally biased region" description="Low complexity" evidence="1">
    <location>
        <begin position="20"/>
        <end position="30"/>
    </location>
</feature>
<dbReference type="AlphaFoldDB" id="R8BRY0"/>
<protein>
    <submittedName>
        <fullName evidence="2">Putative nuclear pore complex subunit nup159 protein</fullName>
    </submittedName>
</protein>
<dbReference type="EMBL" id="KB932933">
    <property type="protein sequence ID" value="EOO02079.1"/>
    <property type="molecule type" value="Genomic_DNA"/>
</dbReference>
<dbReference type="Proteomes" id="UP000014074">
    <property type="component" value="Unassembled WGS sequence"/>
</dbReference>
<dbReference type="RefSeq" id="XP_007913171.1">
    <property type="nucleotide sequence ID" value="XM_007914980.1"/>
</dbReference>
<organism evidence="2 3">
    <name type="scientific">Phaeoacremonium minimum (strain UCR-PA7)</name>
    <name type="common">Esca disease fungus</name>
    <name type="synonym">Togninia minima</name>
    <dbReference type="NCBI Taxonomy" id="1286976"/>
    <lineage>
        <taxon>Eukaryota</taxon>
        <taxon>Fungi</taxon>
        <taxon>Dikarya</taxon>
        <taxon>Ascomycota</taxon>
        <taxon>Pezizomycotina</taxon>
        <taxon>Sordariomycetes</taxon>
        <taxon>Sordariomycetidae</taxon>
        <taxon>Togniniales</taxon>
        <taxon>Togniniaceae</taxon>
        <taxon>Phaeoacremonium</taxon>
    </lineage>
</organism>
<gene>
    <name evidence="2" type="ORF">UCRPA7_2377</name>
</gene>
<name>R8BRY0_PHAM7</name>
<feature type="compositionally biased region" description="Pro residues" evidence="1">
    <location>
        <begin position="253"/>
        <end position="264"/>
    </location>
</feature>
<feature type="compositionally biased region" description="Basic and acidic residues" evidence="1">
    <location>
        <begin position="87"/>
        <end position="97"/>
    </location>
</feature>
<evidence type="ECO:0000313" key="3">
    <source>
        <dbReference type="Proteomes" id="UP000014074"/>
    </source>
</evidence>
<feature type="compositionally biased region" description="Acidic residues" evidence="1">
    <location>
        <begin position="161"/>
        <end position="192"/>
    </location>
</feature>
<sequence length="679" mass="73011">MEAPLPPESTSKAAYPLGDSSSSSTASAVSPDTLKITPSKVADIAPLPLDLQGKTTTLAANDAPLPPDFLSKPAKKVDDAPLPPDFLQDKTKSKAEEAPLPPDFLSKPKKSAAEEAPLPPDFLAKPKSKSPVPEAAPLPPDFLSNSSSKQVPQVPTVPSSPEEDDLEEDDLSEDEDEDEDGEDGEGEEEEGSEPGTEGSGVDVAKDLSPTTTGAVGFTPQSSFGGMGGSTFSTVSRPEPGRLFGEVNRNAPVFPQPVPVSPRSPSPVRGAIPPRVLRSESSRSVSAPGMASQILGARKPSASVFGKSITARGPPEEDHNVILQRRAQERKDKEESQTLEDEEYEHVQQILDSEIEPTVEVADFTAFASSSSNTEASTVASQAEALYRDINGMMHVLGLNSRALASFIKGHTELYKDSGRTKEDLDDPDSWVLCEADDLGEILDDELTQDLLDGQLKDFDQTWDACQDLLKELPRLRAKQEDMKRVIGTLLDPDQIAATRSLPLSAEQATQQNDLRRAYAHMTRLLAEAEGALTMLKTKIASAAGAAGKSAAVPTVEAIMKTIMKMTSMAEKRSGDIDVLENQMRKLRFSSVGSREGSPFRTPPRRSIQSPDPRKSLTSSITSYGARAPGTPPRKKLSGFSEEEKSVIRQKREKKQAVLGRLKASLEKAGPNVSRLTDED</sequence>
<feature type="compositionally biased region" description="Low complexity" evidence="1">
    <location>
        <begin position="146"/>
        <end position="160"/>
    </location>
</feature>
<reference evidence="3" key="1">
    <citation type="journal article" date="2013" name="Genome Announc.">
        <title>Draft genome sequence of the ascomycete Phaeoacremonium aleophilum strain UCR-PA7, a causal agent of the esca disease complex in grapevines.</title>
        <authorList>
            <person name="Blanco-Ulate B."/>
            <person name="Rolshausen P."/>
            <person name="Cantu D."/>
        </authorList>
    </citation>
    <scope>NUCLEOTIDE SEQUENCE [LARGE SCALE GENOMIC DNA]</scope>
    <source>
        <strain evidence="3">UCR-PA7</strain>
    </source>
</reference>